<keyword evidence="6" id="KW-1185">Reference proteome</keyword>
<dbReference type="GO" id="GO:0016757">
    <property type="term" value="F:glycosyltransferase activity"/>
    <property type="evidence" value="ECO:0007669"/>
    <property type="project" value="UniProtKB-KW"/>
</dbReference>
<dbReference type="RefSeq" id="WP_119975124.1">
    <property type="nucleotide sequence ID" value="NZ_JBHSQA010000011.1"/>
</dbReference>
<sequence>MITLRVVVDQMVAPVPGGIGRYTEELTRALLQTAPANCEVEGLVSSSTADEYAAIETALPGLARLVKTSLARRELRAAWGLGVVASSGAGMIHAPGLLAPLHRHDRINDGTQIAVTVHDMLAWTHPQSLTPTTVGWTKSMLRRARKHADAIVVPSHAVAAQLQEVMDLGERVRVIGGAIGSGLILPASDVVQRRADALGLPTEYILTAGSLDPRKGLISVITALGLPGAPDVPLIVLGPDAWGELDVATVADEAGLAPGRVRTLSGLSDEDLAIVIARASLFVYPSLEEGFALPIIEAFHLGTPVILSDAPALVEAAGDAGLTVPRDDPKGYPERLKIAMNRVLGDTEFAGRLSVVGSDRSRAFSWRDSAERVWQLHADL</sequence>
<organism evidence="5 6">
    <name type="scientific">Cryobacterium melibiosiphilum</name>
    <dbReference type="NCBI Taxonomy" id="995039"/>
    <lineage>
        <taxon>Bacteria</taxon>
        <taxon>Bacillati</taxon>
        <taxon>Actinomycetota</taxon>
        <taxon>Actinomycetes</taxon>
        <taxon>Micrococcales</taxon>
        <taxon>Microbacteriaceae</taxon>
        <taxon>Cryobacterium</taxon>
    </lineage>
</organism>
<accession>A0A3A5ML18</accession>
<comment type="caution">
    <text evidence="5">The sequence shown here is derived from an EMBL/GenBank/DDBJ whole genome shotgun (WGS) entry which is preliminary data.</text>
</comment>
<dbReference type="PANTHER" id="PTHR46401">
    <property type="entry name" value="GLYCOSYLTRANSFERASE WBBK-RELATED"/>
    <property type="match status" value="1"/>
</dbReference>
<keyword evidence="2 5" id="KW-0808">Transferase</keyword>
<evidence type="ECO:0000256" key="1">
    <source>
        <dbReference type="ARBA" id="ARBA00022676"/>
    </source>
</evidence>
<feature type="domain" description="Glycosyltransferase subfamily 4-like N-terminal" evidence="4">
    <location>
        <begin position="16"/>
        <end position="176"/>
    </location>
</feature>
<reference evidence="5 6" key="1">
    <citation type="submission" date="2018-09" db="EMBL/GenBank/DDBJ databases">
        <title>Novel species of Cryobacterium.</title>
        <authorList>
            <person name="Liu Q."/>
            <person name="Xin Y.-H."/>
        </authorList>
    </citation>
    <scope>NUCLEOTIDE SEQUENCE [LARGE SCALE GENOMIC DNA]</scope>
    <source>
        <strain evidence="5 6">Hh39</strain>
    </source>
</reference>
<feature type="domain" description="Glycosyl transferase family 1" evidence="3">
    <location>
        <begin position="201"/>
        <end position="337"/>
    </location>
</feature>
<dbReference type="AlphaFoldDB" id="A0A3A5ML18"/>
<dbReference type="OrthoDB" id="9801609at2"/>
<dbReference type="Pfam" id="PF00534">
    <property type="entry name" value="Glycos_transf_1"/>
    <property type="match status" value="1"/>
</dbReference>
<dbReference type="InterPro" id="IPR028098">
    <property type="entry name" value="Glyco_trans_4-like_N"/>
</dbReference>
<dbReference type="Pfam" id="PF13439">
    <property type="entry name" value="Glyco_transf_4"/>
    <property type="match status" value="1"/>
</dbReference>
<dbReference type="EMBL" id="QZVS01000087">
    <property type="protein sequence ID" value="RJT87788.1"/>
    <property type="molecule type" value="Genomic_DNA"/>
</dbReference>
<proteinExistence type="predicted"/>
<gene>
    <name evidence="5" type="ORF">D6T64_13080</name>
</gene>
<evidence type="ECO:0000256" key="2">
    <source>
        <dbReference type="ARBA" id="ARBA00022679"/>
    </source>
</evidence>
<keyword evidence="1" id="KW-0328">Glycosyltransferase</keyword>
<evidence type="ECO:0000259" key="3">
    <source>
        <dbReference type="Pfam" id="PF00534"/>
    </source>
</evidence>
<evidence type="ECO:0000313" key="5">
    <source>
        <dbReference type="EMBL" id="RJT87788.1"/>
    </source>
</evidence>
<dbReference type="InterPro" id="IPR001296">
    <property type="entry name" value="Glyco_trans_1"/>
</dbReference>
<evidence type="ECO:0000259" key="4">
    <source>
        <dbReference type="Pfam" id="PF13439"/>
    </source>
</evidence>
<dbReference type="SUPFAM" id="SSF53756">
    <property type="entry name" value="UDP-Glycosyltransferase/glycogen phosphorylase"/>
    <property type="match status" value="1"/>
</dbReference>
<dbReference type="PANTHER" id="PTHR46401:SF2">
    <property type="entry name" value="GLYCOSYLTRANSFERASE WBBK-RELATED"/>
    <property type="match status" value="1"/>
</dbReference>
<dbReference type="CDD" id="cd03809">
    <property type="entry name" value="GT4_MtfB-like"/>
    <property type="match status" value="1"/>
</dbReference>
<dbReference type="GO" id="GO:0009103">
    <property type="term" value="P:lipopolysaccharide biosynthetic process"/>
    <property type="evidence" value="ECO:0007669"/>
    <property type="project" value="TreeGrafter"/>
</dbReference>
<dbReference type="Gene3D" id="3.40.50.2000">
    <property type="entry name" value="Glycogen Phosphorylase B"/>
    <property type="match status" value="2"/>
</dbReference>
<evidence type="ECO:0000313" key="6">
    <source>
        <dbReference type="Proteomes" id="UP000272015"/>
    </source>
</evidence>
<name>A0A3A5ML18_9MICO</name>
<protein>
    <submittedName>
        <fullName evidence="5">Glycosyltransferase family 1 protein</fullName>
    </submittedName>
</protein>
<dbReference type="Proteomes" id="UP000272015">
    <property type="component" value="Unassembled WGS sequence"/>
</dbReference>